<dbReference type="Proteomes" id="UP001054837">
    <property type="component" value="Unassembled WGS sequence"/>
</dbReference>
<feature type="compositionally biased region" description="Basic and acidic residues" evidence="1">
    <location>
        <begin position="320"/>
        <end position="333"/>
    </location>
</feature>
<gene>
    <name evidence="2" type="ORF">CDAR_304791</name>
</gene>
<evidence type="ECO:0000313" key="3">
    <source>
        <dbReference type="Proteomes" id="UP001054837"/>
    </source>
</evidence>
<name>A0AAV4Q4P6_9ARAC</name>
<evidence type="ECO:0000313" key="2">
    <source>
        <dbReference type="EMBL" id="GIY03985.1"/>
    </source>
</evidence>
<proteinExistence type="predicted"/>
<keyword evidence="3" id="KW-1185">Reference proteome</keyword>
<organism evidence="2 3">
    <name type="scientific">Caerostris darwini</name>
    <dbReference type="NCBI Taxonomy" id="1538125"/>
    <lineage>
        <taxon>Eukaryota</taxon>
        <taxon>Metazoa</taxon>
        <taxon>Ecdysozoa</taxon>
        <taxon>Arthropoda</taxon>
        <taxon>Chelicerata</taxon>
        <taxon>Arachnida</taxon>
        <taxon>Araneae</taxon>
        <taxon>Araneomorphae</taxon>
        <taxon>Entelegynae</taxon>
        <taxon>Araneoidea</taxon>
        <taxon>Araneidae</taxon>
        <taxon>Caerostris</taxon>
    </lineage>
</organism>
<feature type="region of interest" description="Disordered" evidence="1">
    <location>
        <begin position="300"/>
        <end position="364"/>
    </location>
</feature>
<feature type="region of interest" description="Disordered" evidence="1">
    <location>
        <begin position="383"/>
        <end position="426"/>
    </location>
</feature>
<feature type="compositionally biased region" description="Acidic residues" evidence="1">
    <location>
        <begin position="384"/>
        <end position="403"/>
    </location>
</feature>
<evidence type="ECO:0000256" key="1">
    <source>
        <dbReference type="SAM" id="MobiDB-lite"/>
    </source>
</evidence>
<dbReference type="EMBL" id="BPLQ01003870">
    <property type="protein sequence ID" value="GIY03985.1"/>
    <property type="molecule type" value="Genomic_DNA"/>
</dbReference>
<comment type="caution">
    <text evidence="2">The sequence shown here is derived from an EMBL/GenBank/DDBJ whole genome shotgun (WGS) entry which is preliminary data.</text>
</comment>
<protein>
    <submittedName>
        <fullName evidence="2">Uncharacterized protein</fullName>
    </submittedName>
</protein>
<sequence>MIPVYQQTSHPKLLAVYLHQSNFKYFVQNHVMKYYGNDVHVWADTFATTNQTRPVFWFRVNPDNAEKLDFKFLKATDGIYENYAEEDKENIMSLDHDIVYNIIWKDANLAYGFLLLINTTSRIVVEVFTSKIRKEMLERKIKSGQTTKVGYLITHETRQNTGKGVDLQHLLTFGIGESHNYTTVSHLNETNVAHNCDESLKNIEMDKCPLESEYHQPDVESRNYTTASDLNESDVVHNCDETSKNIEMDTCPLESEYDETNVESHNPTTASDLNESDVARNCDESLKNIEMDTCPLESEYDETNVKSDNHTTASDLNESDAAHNCDEPSKNIEMDTCPLGSEYDETNAESHHSTTASDLNESDAAHNCDETLKNIEMDTCPLESEYDESDAETSVCDEDDNDSDYIPSVYSESSDEYMSFDELDEY</sequence>
<accession>A0AAV4Q4P6</accession>
<dbReference type="AlphaFoldDB" id="A0AAV4Q4P6"/>
<reference evidence="2 3" key="1">
    <citation type="submission" date="2021-06" db="EMBL/GenBank/DDBJ databases">
        <title>Caerostris darwini draft genome.</title>
        <authorList>
            <person name="Kono N."/>
            <person name="Arakawa K."/>
        </authorList>
    </citation>
    <scope>NUCLEOTIDE SEQUENCE [LARGE SCALE GENOMIC DNA]</scope>
</reference>
<feature type="compositionally biased region" description="Acidic residues" evidence="1">
    <location>
        <begin position="413"/>
        <end position="426"/>
    </location>
</feature>